<dbReference type="RefSeq" id="WP_397400995.1">
    <property type="nucleotide sequence ID" value="NZ_JBIRYI010000001.1"/>
</dbReference>
<proteinExistence type="predicted"/>
<reference evidence="3 4" key="1">
    <citation type="submission" date="2024-10" db="EMBL/GenBank/DDBJ databases">
        <title>The Natural Products Discovery Center: Release of the First 8490 Sequenced Strains for Exploring Actinobacteria Biosynthetic Diversity.</title>
        <authorList>
            <person name="Kalkreuter E."/>
            <person name="Kautsar S.A."/>
            <person name="Yang D."/>
            <person name="Bader C.D."/>
            <person name="Teijaro C.N."/>
            <person name="Fluegel L."/>
            <person name="Davis C.M."/>
            <person name="Simpson J.R."/>
            <person name="Lauterbach L."/>
            <person name="Steele A.D."/>
            <person name="Gui C."/>
            <person name="Meng S."/>
            <person name="Li G."/>
            <person name="Viehrig K."/>
            <person name="Ye F."/>
            <person name="Su P."/>
            <person name="Kiefer A.F."/>
            <person name="Nichols A."/>
            <person name="Cepeda A.J."/>
            <person name="Yan W."/>
            <person name="Fan B."/>
            <person name="Jiang Y."/>
            <person name="Adhikari A."/>
            <person name="Zheng C.-J."/>
            <person name="Schuster L."/>
            <person name="Cowan T.M."/>
            <person name="Smanski M.J."/>
            <person name="Chevrette M.G."/>
            <person name="De Carvalho L.P.S."/>
            <person name="Shen B."/>
        </authorList>
    </citation>
    <scope>NUCLEOTIDE SEQUENCE [LARGE SCALE GENOMIC DNA]</scope>
    <source>
        <strain evidence="3 4">NPDC019481</strain>
    </source>
</reference>
<evidence type="ECO:0000256" key="1">
    <source>
        <dbReference type="SAM" id="Phobius"/>
    </source>
</evidence>
<evidence type="ECO:0000259" key="2">
    <source>
        <dbReference type="Pfam" id="PF02026"/>
    </source>
</evidence>
<evidence type="ECO:0000313" key="3">
    <source>
        <dbReference type="EMBL" id="MFI2485708.1"/>
    </source>
</evidence>
<sequence>MVGSPDEEGTKMAPELVVPPDGPRRLRVRRSWVRAGFVALFGVAFGLGLWGFWIYRTSPDFEWGTSAWDLVYYSVQLFVLGAEATNQGGDLPWQLQTARFLAPVATGYAVFEAVRSLFADQFVLMRTRRMRGHAIVVGRAPAADLIAAALAARGAVVVRTATGDAASLRNAGVAGAAVLYACEAEDDEPGVNVLTVAVASRADRPADLPGLRLNAHVSDPELALALQARHLSHPQPGVDFFTLGELVARSLVRRDRAVARGTAPHISVVGHGTFGRALVVAFARLRSVEIASGGEPLTVTLVGPGAWEAAAALRARWPSVSAACRLVPVDTFAQVRSVGTPQRVYVCHDDDGDALREALRDSDLWRASEGAVVLRLNRLAGLGGLFGAHDGAILDDLAGRLDVVEPGTLLRRATAPGALVHDDVYDLMAVSAHLTYLRNQRARGVPWQSTPAMVSWAELSEDLRAANRAQVRAIPDRLRQMGCTVVPAGSAEHGRIPEPVVDARAVDEHDRWMAEKVAAGWTYGPERDDARRLHPDLRPWADLSEADREKDRAAIRAIPVILADFGLHVVPLDDDAGWEAADAPVPDPRGVVRGWRMFGRGRSEQPGEG</sequence>
<evidence type="ECO:0000313" key="4">
    <source>
        <dbReference type="Proteomes" id="UP001611580"/>
    </source>
</evidence>
<keyword evidence="4" id="KW-1185">Reference proteome</keyword>
<feature type="transmembrane region" description="Helical" evidence="1">
    <location>
        <begin position="32"/>
        <end position="55"/>
    </location>
</feature>
<protein>
    <submittedName>
        <fullName evidence="3">RyR domain-containing protein</fullName>
    </submittedName>
</protein>
<gene>
    <name evidence="3" type="ORF">ACH47X_02305</name>
</gene>
<organism evidence="3 4">
    <name type="scientific">Promicromonospora kroppenstedtii</name>
    <dbReference type="NCBI Taxonomy" id="440482"/>
    <lineage>
        <taxon>Bacteria</taxon>
        <taxon>Bacillati</taxon>
        <taxon>Actinomycetota</taxon>
        <taxon>Actinomycetes</taxon>
        <taxon>Micrococcales</taxon>
        <taxon>Promicromonosporaceae</taxon>
        <taxon>Promicromonospora</taxon>
    </lineage>
</organism>
<dbReference type="Gene3D" id="6.20.350.10">
    <property type="match status" value="1"/>
</dbReference>
<dbReference type="InterPro" id="IPR003032">
    <property type="entry name" value="Ryanodine_rcpt"/>
</dbReference>
<accession>A0ABW7XDY3</accession>
<feature type="domain" description="Ryanodine receptor Ryr" evidence="2">
    <location>
        <begin position="499"/>
        <end position="569"/>
    </location>
</feature>
<dbReference type="Pfam" id="PF02026">
    <property type="entry name" value="RyR"/>
    <property type="match status" value="1"/>
</dbReference>
<keyword evidence="1" id="KW-1133">Transmembrane helix</keyword>
<name>A0ABW7XDY3_9MICO</name>
<dbReference type="EMBL" id="JBIRYI010000001">
    <property type="protein sequence ID" value="MFI2485708.1"/>
    <property type="molecule type" value="Genomic_DNA"/>
</dbReference>
<dbReference type="Proteomes" id="UP001611580">
    <property type="component" value="Unassembled WGS sequence"/>
</dbReference>
<keyword evidence="1" id="KW-0812">Transmembrane</keyword>
<keyword evidence="1" id="KW-0472">Membrane</keyword>
<comment type="caution">
    <text evidence="3">The sequence shown here is derived from an EMBL/GenBank/DDBJ whole genome shotgun (WGS) entry which is preliminary data.</text>
</comment>